<comment type="subcellular location">
    <subcellularLocation>
        <location evidence="2">Cell inner membrane</location>
    </subcellularLocation>
    <subcellularLocation>
        <location evidence="1">Periplasm</location>
    </subcellularLocation>
</comment>
<dbReference type="AlphaFoldDB" id="Q97MT5"/>
<dbReference type="PATRIC" id="fig|272562.8.peg.290"/>
<name>Q97MT5_CLOAB</name>
<keyword evidence="7" id="KW-0732">Signal</keyword>
<evidence type="ECO:0000256" key="3">
    <source>
        <dbReference type="ARBA" id="ARBA00010742"/>
    </source>
</evidence>
<dbReference type="eggNOG" id="COG0715">
    <property type="taxonomic scope" value="Bacteria"/>
</dbReference>
<evidence type="ECO:0000256" key="2">
    <source>
        <dbReference type="ARBA" id="ARBA00004533"/>
    </source>
</evidence>
<evidence type="ECO:0000256" key="4">
    <source>
        <dbReference type="ARBA" id="ARBA00022448"/>
    </source>
</evidence>
<keyword evidence="10" id="KW-1185">Reference proteome</keyword>
<evidence type="ECO:0000256" key="7">
    <source>
        <dbReference type="ARBA" id="ARBA00022729"/>
    </source>
</evidence>
<dbReference type="KEGG" id="cac:CA_C0106"/>
<comment type="similarity">
    <text evidence="3">Belongs to the bacterial solute-binding protein SsuA/TauA family.</text>
</comment>
<dbReference type="GeneID" id="44996588"/>
<accession>Q97MT5</accession>
<organism evidence="9 10">
    <name type="scientific">Clostridium acetobutylicum (strain ATCC 824 / DSM 792 / JCM 1419 / IAM 19013 / LMG 5710 / NBRC 13948 / NRRL B-527 / VKM B-1787 / 2291 / W)</name>
    <dbReference type="NCBI Taxonomy" id="272562"/>
    <lineage>
        <taxon>Bacteria</taxon>
        <taxon>Bacillati</taxon>
        <taxon>Bacillota</taxon>
        <taxon>Clostridia</taxon>
        <taxon>Eubacteriales</taxon>
        <taxon>Clostridiaceae</taxon>
        <taxon>Clostridium</taxon>
    </lineage>
</organism>
<dbReference type="RefSeq" id="WP_010963433.1">
    <property type="nucleotide sequence ID" value="NC_003030.1"/>
</dbReference>
<dbReference type="InterPro" id="IPR010067">
    <property type="entry name" value="ABC_SsuA_sub-bd"/>
</dbReference>
<gene>
    <name evidence="9" type="ordered locus">CA_C0106</name>
</gene>
<evidence type="ECO:0000256" key="5">
    <source>
        <dbReference type="ARBA" id="ARBA00022475"/>
    </source>
</evidence>
<dbReference type="Proteomes" id="UP000000814">
    <property type="component" value="Chromosome"/>
</dbReference>
<dbReference type="EMBL" id="AE001437">
    <property type="protein sequence ID" value="AAK78091.1"/>
    <property type="molecule type" value="Genomic_DNA"/>
</dbReference>
<protein>
    <submittedName>
        <fullName evidence="9">ABC-type probable sulfate transporter, periplasmic binding protein</fullName>
    </submittedName>
</protein>
<dbReference type="PIR" id="H96912">
    <property type="entry name" value="H96912"/>
</dbReference>
<dbReference type="GO" id="GO:0042626">
    <property type="term" value="F:ATPase-coupled transmembrane transporter activity"/>
    <property type="evidence" value="ECO:0007669"/>
    <property type="project" value="InterPro"/>
</dbReference>
<keyword evidence="8" id="KW-0472">Membrane</keyword>
<dbReference type="InterPro" id="IPR044527">
    <property type="entry name" value="NrtA/CpmA_ABC-bd_dom"/>
</dbReference>
<evidence type="ECO:0000256" key="1">
    <source>
        <dbReference type="ARBA" id="ARBA00004418"/>
    </source>
</evidence>
<dbReference type="Pfam" id="PF13379">
    <property type="entry name" value="NMT1_2"/>
    <property type="match status" value="1"/>
</dbReference>
<dbReference type="Gene3D" id="3.40.190.10">
    <property type="entry name" value="Periplasmic binding protein-like II"/>
    <property type="match status" value="2"/>
</dbReference>
<dbReference type="GO" id="GO:0005886">
    <property type="term" value="C:plasma membrane"/>
    <property type="evidence" value="ECO:0007669"/>
    <property type="project" value="UniProtKB-SubCell"/>
</dbReference>
<dbReference type="HOGENOM" id="CLU_028871_10_0_9"/>
<dbReference type="OrthoDB" id="9814375at2"/>
<evidence type="ECO:0000256" key="6">
    <source>
        <dbReference type="ARBA" id="ARBA00022519"/>
    </source>
</evidence>
<dbReference type="GO" id="GO:0042597">
    <property type="term" value="C:periplasmic space"/>
    <property type="evidence" value="ECO:0007669"/>
    <property type="project" value="UniProtKB-SubCell"/>
</dbReference>
<evidence type="ECO:0000313" key="9">
    <source>
        <dbReference type="EMBL" id="AAK78091.1"/>
    </source>
</evidence>
<keyword evidence="4" id="KW-0813">Transport</keyword>
<sequence length="368" mass="40425">MRMARKRLLRLVGRNQININKGEGSEVKKIKIGVLLSTIIFTIGILSGCETKSEKLSQVKIAYFGNITHSQALLQRDDGSLQKALGSNTKIKWEKFSAGSAEVESLLAGEVDIGYIGPGPAINAYTKSNGDIQVIAGAADAGAILVSKKGADIKSVKDLKNKRVAIPQYGNTQDLTLRILLYENGLKDRAKGGNVEIVEAENSDIKTLLGKGSIDAALVPEPWGTRLVNEVKAKVVLNYEDIWRKGQYPTAIVVARKEFVKAHPDIVEKFVKNLVEETNKVNSNRDNSEKAINRQLKEITGKGLSKKILDSSFERIKVTNNPEKDAVLDMANWSFKAGFIKSKADLKDMFNLSFLNRALKESGKAEIK</sequence>
<dbReference type="PANTHER" id="PTHR30024:SF47">
    <property type="entry name" value="TAURINE-BINDING PERIPLASMIC PROTEIN"/>
    <property type="match status" value="1"/>
</dbReference>
<dbReference type="STRING" id="272562.CA_C0106"/>
<evidence type="ECO:0000313" key="10">
    <source>
        <dbReference type="Proteomes" id="UP000000814"/>
    </source>
</evidence>
<dbReference type="NCBIfam" id="TIGR01728">
    <property type="entry name" value="SsuA_fam"/>
    <property type="match status" value="1"/>
</dbReference>
<proteinExistence type="inferred from homology"/>
<keyword evidence="6" id="KW-0997">Cell inner membrane</keyword>
<keyword evidence="5" id="KW-1003">Cell membrane</keyword>
<dbReference type="SUPFAM" id="SSF53850">
    <property type="entry name" value="Periplasmic binding protein-like II"/>
    <property type="match status" value="1"/>
</dbReference>
<reference evidence="9 10" key="1">
    <citation type="journal article" date="2001" name="J. Bacteriol.">
        <title>Genome sequence and comparative analysis of the solvent-producing bacterium Clostridium acetobutylicum.</title>
        <authorList>
            <person name="Nolling J."/>
            <person name="Breton G."/>
            <person name="Omelchenko M.V."/>
            <person name="Makarova K.S."/>
            <person name="Zeng Q."/>
            <person name="Gibson R."/>
            <person name="Lee H.M."/>
            <person name="Dubois J."/>
            <person name="Qiu D."/>
            <person name="Hitti J."/>
            <person name="Wolf Y.I."/>
            <person name="Tatusov R.L."/>
            <person name="Sabathe F."/>
            <person name="Doucette-Stamm L."/>
            <person name="Soucaille P."/>
            <person name="Daly M.J."/>
            <person name="Bennett G.N."/>
            <person name="Koonin E.V."/>
            <person name="Smith D.R."/>
        </authorList>
    </citation>
    <scope>NUCLEOTIDE SEQUENCE [LARGE SCALE GENOMIC DNA]</scope>
    <source>
        <strain evidence="10">ATCC 824 / DSM 792 / JCM 1419 / LMG 5710 / VKM B-1787</strain>
    </source>
</reference>
<evidence type="ECO:0000256" key="8">
    <source>
        <dbReference type="ARBA" id="ARBA00023136"/>
    </source>
</evidence>
<dbReference type="CDD" id="cd13553">
    <property type="entry name" value="PBP2_NrtA_CpmA_like"/>
    <property type="match status" value="1"/>
</dbReference>
<dbReference type="PANTHER" id="PTHR30024">
    <property type="entry name" value="ALIPHATIC SULFONATES-BINDING PROTEIN-RELATED"/>
    <property type="match status" value="1"/>
</dbReference>